<evidence type="ECO:0000256" key="1">
    <source>
        <dbReference type="SAM" id="MobiDB-lite"/>
    </source>
</evidence>
<dbReference type="WBParaSite" id="ALUE_0001636401-mRNA-1">
    <property type="protein sequence ID" value="ALUE_0001636401-mRNA-1"/>
    <property type="gene ID" value="ALUE_0001636401"/>
</dbReference>
<feature type="region of interest" description="Disordered" evidence="1">
    <location>
        <begin position="1"/>
        <end position="52"/>
    </location>
</feature>
<dbReference type="Proteomes" id="UP000036681">
    <property type="component" value="Unplaced"/>
</dbReference>
<protein>
    <submittedName>
        <fullName evidence="3">CCHC-type domain-containing protein</fullName>
    </submittedName>
</protein>
<name>A0A0M3IE62_ASCLU</name>
<keyword evidence="2" id="KW-1185">Reference proteome</keyword>
<feature type="region of interest" description="Disordered" evidence="1">
    <location>
        <begin position="78"/>
        <end position="99"/>
    </location>
</feature>
<feature type="region of interest" description="Disordered" evidence="1">
    <location>
        <begin position="182"/>
        <end position="218"/>
    </location>
</feature>
<feature type="compositionally biased region" description="Basic and acidic residues" evidence="1">
    <location>
        <begin position="81"/>
        <end position="90"/>
    </location>
</feature>
<accession>A0A0M3IE62</accession>
<proteinExistence type="predicted"/>
<dbReference type="AlphaFoldDB" id="A0A0M3IE62"/>
<feature type="compositionally biased region" description="Basic and acidic residues" evidence="1">
    <location>
        <begin position="24"/>
        <end position="34"/>
    </location>
</feature>
<feature type="compositionally biased region" description="Polar residues" evidence="1">
    <location>
        <begin position="189"/>
        <end position="210"/>
    </location>
</feature>
<evidence type="ECO:0000313" key="2">
    <source>
        <dbReference type="Proteomes" id="UP000036681"/>
    </source>
</evidence>
<sequence>MLHAELSPFHVTGAAEDLGGPSEELSRQQQRKDATSGIVKRKRAQYEETAKDGNDVAAHIRYTDMLRAELSPFHVTGAAEDLGRPSEELSRQQQRKGNAISALDATSDIVKRKTAQYEETAKDGNDVAAHIRREYSDGNPDERGGPINGGWRLTQLVHAGERPGLEVWTCDCQPRLDKRNRRSELAHKQANSRTSQWTQCASKTSDSGNSAGRVANGKGRNEQSLSVCYVCKGRVHTARVCPSATVRRASVAEAARPEPKADANDAIELRVTSIEAASQQDDAVGNKLAVELLGDGVPLTALSYSAAMVSLISVTALRKIAAALSEKIEKGDE</sequence>
<reference evidence="3" key="1">
    <citation type="submission" date="2017-02" db="UniProtKB">
        <authorList>
            <consortium name="WormBaseParasite"/>
        </authorList>
    </citation>
    <scope>IDENTIFICATION</scope>
</reference>
<evidence type="ECO:0000313" key="3">
    <source>
        <dbReference type="WBParaSite" id="ALUE_0001636401-mRNA-1"/>
    </source>
</evidence>
<organism evidence="2 3">
    <name type="scientific">Ascaris lumbricoides</name>
    <name type="common">Giant roundworm</name>
    <dbReference type="NCBI Taxonomy" id="6252"/>
    <lineage>
        <taxon>Eukaryota</taxon>
        <taxon>Metazoa</taxon>
        <taxon>Ecdysozoa</taxon>
        <taxon>Nematoda</taxon>
        <taxon>Chromadorea</taxon>
        <taxon>Rhabditida</taxon>
        <taxon>Spirurina</taxon>
        <taxon>Ascaridomorpha</taxon>
        <taxon>Ascaridoidea</taxon>
        <taxon>Ascarididae</taxon>
        <taxon>Ascaris</taxon>
    </lineage>
</organism>